<gene>
    <name evidence="1" type="ORF">EA71_00209</name>
</gene>
<dbReference type="AlphaFoldDB" id="A0A367CHA8"/>
<sequence>MAITDYTESERKAELLALLLALKENGSYHSTGSDGKILYTLLFTTYQKMIEQDQQNFFIPKQQQSAISTSLQNTIDFYQSAKQGEIKQLLENLKPDDRTSFMILPIQFLTEGEQKHAAGLLIHRHNDQYVLSILDKARFFQQRTGSYLTIPEKNIEKFSELLLDSKNSDEIYRNSPTVSYDRWSNYGILKAFTTLSNEPQAKDLKINLSRQIEGNCIIAGVDAAFKTALYHCHTDIFQTIDTRKEKLTPKYNVKENATFQMRRRFLHALKGNDHNENKKLDRIFSYYEERKKMKKKLLKLNKTWKNSRNPLLKLIYHLKKTSIQKKQYTIHHGFNNMMKRDFSIIPLNGLPKARVQNLIKEDYQKTAIAELYAKVSPSKLTCIQKSKKKDSLSR</sequence>
<organism evidence="1 2">
    <name type="scientific">Enterococcus durans</name>
    <dbReference type="NCBI Taxonomy" id="53345"/>
    <lineage>
        <taxon>Bacteria</taxon>
        <taxon>Bacillati</taxon>
        <taxon>Bacillota</taxon>
        <taxon>Bacilli</taxon>
        <taxon>Lactobacillales</taxon>
        <taxon>Enterococcaceae</taxon>
        <taxon>Enterococcus</taxon>
    </lineage>
</organism>
<proteinExistence type="predicted"/>
<accession>A0A367CHA8</accession>
<reference evidence="1 2" key="1">
    <citation type="submission" date="2015-06" db="EMBL/GenBank/DDBJ databases">
        <title>The Genome Sequence of Enterococcus durans 4EA1.</title>
        <authorList>
            <consortium name="The Broad Institute Genomics Platform"/>
            <consortium name="The Broad Institute Genome Sequencing Center for Infectious Disease"/>
            <person name="Earl A.M."/>
            <person name="Van Tyne D."/>
            <person name="Lebreton F."/>
            <person name="Saavedra J.T."/>
            <person name="Gilmore M.S."/>
            <person name="Manson Mcguire A."/>
            <person name="Clock S."/>
            <person name="Crupain M."/>
            <person name="Rangan U."/>
            <person name="Young S."/>
            <person name="Abouelleil A."/>
            <person name="Cao P."/>
            <person name="Chapman S.B."/>
            <person name="Griggs A."/>
            <person name="Priest M."/>
            <person name="Shea T."/>
            <person name="Wortman J."/>
            <person name="Nusbaum C."/>
            <person name="Birren B."/>
        </authorList>
    </citation>
    <scope>NUCLEOTIDE SEQUENCE [LARGE SCALE GENOMIC DNA]</scope>
    <source>
        <strain evidence="1 2">4EA1</strain>
    </source>
</reference>
<dbReference type="Proteomes" id="UP000252797">
    <property type="component" value="Unassembled WGS sequence"/>
</dbReference>
<evidence type="ECO:0000313" key="1">
    <source>
        <dbReference type="EMBL" id="RCA12005.1"/>
    </source>
</evidence>
<name>A0A367CHA8_9ENTE</name>
<evidence type="ECO:0000313" key="2">
    <source>
        <dbReference type="Proteomes" id="UP000252797"/>
    </source>
</evidence>
<comment type="caution">
    <text evidence="1">The sequence shown here is derived from an EMBL/GenBank/DDBJ whole genome shotgun (WGS) entry which is preliminary data.</text>
</comment>
<dbReference type="EMBL" id="LEPB01000001">
    <property type="protein sequence ID" value="RCA12005.1"/>
    <property type="molecule type" value="Genomic_DNA"/>
</dbReference>
<protein>
    <submittedName>
        <fullName evidence="1">Uncharacterized protein</fullName>
    </submittedName>
</protein>